<dbReference type="PROSITE" id="PS01358">
    <property type="entry name" value="ZF_RANBP2_1"/>
    <property type="match status" value="2"/>
</dbReference>
<evidence type="ECO:0000256" key="5">
    <source>
        <dbReference type="ARBA" id="ARBA00022737"/>
    </source>
</evidence>
<evidence type="ECO:0000256" key="10">
    <source>
        <dbReference type="ARBA" id="ARBA00025731"/>
    </source>
</evidence>
<keyword evidence="15" id="KW-1185">Reference proteome</keyword>
<evidence type="ECO:0000256" key="11">
    <source>
        <dbReference type="PIRNR" id="PIRNR037956"/>
    </source>
</evidence>
<dbReference type="SUPFAM" id="SSF90209">
    <property type="entry name" value="Ran binding protein zinc finger-like"/>
    <property type="match status" value="2"/>
</dbReference>
<keyword evidence="5" id="KW-0677">Repeat</keyword>
<evidence type="ECO:0000256" key="6">
    <source>
        <dbReference type="ARBA" id="ARBA00022771"/>
    </source>
</evidence>
<feature type="compositionally biased region" description="Basic and acidic residues" evidence="13">
    <location>
        <begin position="260"/>
        <end position="274"/>
    </location>
</feature>
<dbReference type="PANTHER" id="PTHR12999:SF17">
    <property type="entry name" value="ZINC FINGER RAN-BINDING DOMAIN-CONTAINING PROTEIN 2"/>
    <property type="match status" value="1"/>
</dbReference>
<evidence type="ECO:0000256" key="4">
    <source>
        <dbReference type="ARBA" id="ARBA00022723"/>
    </source>
</evidence>
<dbReference type="InterPro" id="IPR001876">
    <property type="entry name" value="Znf_RanBP2"/>
</dbReference>
<dbReference type="AlphaFoldDB" id="A0A8B8CJF8"/>
<dbReference type="RefSeq" id="XP_022315972.1">
    <property type="nucleotide sequence ID" value="XM_022460264.1"/>
</dbReference>
<keyword evidence="6 12" id="KW-0863">Zinc-finger</keyword>
<gene>
    <name evidence="16" type="primary">LOC111119781</name>
</gene>
<evidence type="ECO:0000256" key="13">
    <source>
        <dbReference type="SAM" id="MobiDB-lite"/>
    </source>
</evidence>
<feature type="compositionally biased region" description="Acidic residues" evidence="13">
    <location>
        <begin position="157"/>
        <end position="190"/>
    </location>
</feature>
<accession>A0A8B8CJF8</accession>
<dbReference type="OrthoDB" id="1878647at2759"/>
<keyword evidence="4 11" id="KW-0479">Metal-binding</keyword>
<dbReference type="Pfam" id="PF17069">
    <property type="entry name" value="RSRP"/>
    <property type="match status" value="1"/>
</dbReference>
<feature type="compositionally biased region" description="Basic residues" evidence="13">
    <location>
        <begin position="219"/>
        <end position="259"/>
    </location>
</feature>
<feature type="domain" description="RanBP2-type" evidence="14">
    <location>
        <begin position="68"/>
        <end position="97"/>
    </location>
</feature>
<feature type="compositionally biased region" description="Basic and acidic residues" evidence="13">
    <location>
        <begin position="110"/>
        <end position="122"/>
    </location>
</feature>
<evidence type="ECO:0000256" key="9">
    <source>
        <dbReference type="ARBA" id="ARBA00023242"/>
    </source>
</evidence>
<feature type="compositionally biased region" description="Low complexity" evidence="13">
    <location>
        <begin position="201"/>
        <end position="218"/>
    </location>
</feature>
<dbReference type="GO" id="GO:0001530">
    <property type="term" value="F:lipopolysaccharide binding"/>
    <property type="evidence" value="ECO:0007669"/>
    <property type="project" value="TreeGrafter"/>
</dbReference>
<dbReference type="Pfam" id="PF00641">
    <property type="entry name" value="Zn_ribbon_RanBP"/>
    <property type="match status" value="2"/>
</dbReference>
<dbReference type="GO" id="GO:0006396">
    <property type="term" value="P:RNA processing"/>
    <property type="evidence" value="ECO:0007669"/>
    <property type="project" value="InterPro"/>
</dbReference>
<evidence type="ECO:0000256" key="12">
    <source>
        <dbReference type="PROSITE-ProRule" id="PRU00322"/>
    </source>
</evidence>
<evidence type="ECO:0000256" key="7">
    <source>
        <dbReference type="ARBA" id="ARBA00022833"/>
    </source>
</evidence>
<comment type="similarity">
    <text evidence="10 11">Belongs to the ZRANB2 family.</text>
</comment>
<dbReference type="Proteomes" id="UP000694844">
    <property type="component" value="Chromosome 2"/>
</dbReference>
<keyword evidence="3" id="KW-0597">Phosphoprotein</keyword>
<dbReference type="InterPro" id="IPR017337">
    <property type="entry name" value="ZRANB2"/>
</dbReference>
<feature type="region of interest" description="Disordered" evidence="13">
    <location>
        <begin position="97"/>
        <end position="277"/>
    </location>
</feature>
<sequence length="295" mass="33592">MSSGTGSGRFKPNEGDWVCPDPKCGNVNFSRRSECNRCGKERKDGTVFKKGGTEIGKQLAEKSKGLFSADDWQCKSCANVNWARRMTCNVCNAPKYGKQEQRTGLGGGFMERDEIVEYKERTEDDDEYDEFGRKRKKYRGSTEEKSAPPPPPPPKEDVDDDDIEEEEEEDDDDDDEDLGAYDLGASDDDENTKTSAKSQSRSRSSSSSSSRSSSSRSSRSSRSRSRSSSRSRSRSRSEKRRRSRSRSRSPVRRRSRSRSRSPERRRSRRSRFDIKLSGIKPIKHGGFVHFSKRLF</sequence>
<dbReference type="PANTHER" id="PTHR12999">
    <property type="entry name" value="ZINC FINGER RAN-BINDING DOMAIN-CONTAINING PROTEIN 2 ZRANB2-RELATED"/>
    <property type="match status" value="1"/>
</dbReference>
<dbReference type="InterPro" id="IPR036443">
    <property type="entry name" value="Znf_RanBP2_sf"/>
</dbReference>
<proteinExistence type="inferred from homology"/>
<evidence type="ECO:0000256" key="3">
    <source>
        <dbReference type="ARBA" id="ARBA00022553"/>
    </source>
</evidence>
<dbReference type="SMART" id="SM00547">
    <property type="entry name" value="ZnF_RBZ"/>
    <property type="match status" value="2"/>
</dbReference>
<protein>
    <recommendedName>
        <fullName evidence="2 11">Zinc finger Ran-binding domain-containing protein 2</fullName>
    </recommendedName>
</protein>
<dbReference type="GO" id="GO:0005634">
    <property type="term" value="C:nucleus"/>
    <property type="evidence" value="ECO:0007669"/>
    <property type="project" value="UniProtKB-SubCell"/>
</dbReference>
<evidence type="ECO:0000256" key="1">
    <source>
        <dbReference type="ARBA" id="ARBA00004123"/>
    </source>
</evidence>
<comment type="subcellular location">
    <subcellularLocation>
        <location evidence="1 11">Nucleus</location>
    </subcellularLocation>
</comment>
<evidence type="ECO:0000256" key="2">
    <source>
        <dbReference type="ARBA" id="ARBA00017543"/>
    </source>
</evidence>
<organism evidence="15 16">
    <name type="scientific">Crassostrea virginica</name>
    <name type="common">Eastern oyster</name>
    <dbReference type="NCBI Taxonomy" id="6565"/>
    <lineage>
        <taxon>Eukaryota</taxon>
        <taxon>Metazoa</taxon>
        <taxon>Spiralia</taxon>
        <taxon>Lophotrochozoa</taxon>
        <taxon>Mollusca</taxon>
        <taxon>Bivalvia</taxon>
        <taxon>Autobranchia</taxon>
        <taxon>Pteriomorphia</taxon>
        <taxon>Ostreida</taxon>
        <taxon>Ostreoidea</taxon>
        <taxon>Ostreidae</taxon>
        <taxon>Crassostrea</taxon>
    </lineage>
</organism>
<keyword evidence="7 11" id="KW-0862">Zinc</keyword>
<reference evidence="16" key="1">
    <citation type="submission" date="2025-08" db="UniProtKB">
        <authorList>
            <consortium name="RefSeq"/>
        </authorList>
    </citation>
    <scope>IDENTIFICATION</scope>
    <source>
        <tissue evidence="16">Whole sample</tissue>
    </source>
</reference>
<feature type="domain" description="RanBP2-type" evidence="14">
    <location>
        <begin position="13"/>
        <end position="44"/>
    </location>
</feature>
<dbReference type="FunFam" id="4.10.1060.10:FF:000004">
    <property type="entry name" value="Zinc finger Ran-binding domain-containing protein 2"/>
    <property type="match status" value="1"/>
</dbReference>
<dbReference type="PIRSF" id="PIRSF037956">
    <property type="entry name" value="UCP037956_ZnF_Ran"/>
    <property type="match status" value="1"/>
</dbReference>
<dbReference type="GO" id="GO:0008270">
    <property type="term" value="F:zinc ion binding"/>
    <property type="evidence" value="ECO:0007669"/>
    <property type="project" value="UniProtKB-KW"/>
</dbReference>
<evidence type="ECO:0000313" key="16">
    <source>
        <dbReference type="RefSeq" id="XP_022315972.1"/>
    </source>
</evidence>
<keyword evidence="9 11" id="KW-0539">Nucleus</keyword>
<dbReference type="GO" id="GO:0003723">
    <property type="term" value="F:RNA binding"/>
    <property type="evidence" value="ECO:0007669"/>
    <property type="project" value="UniProtKB-KW"/>
</dbReference>
<name>A0A8B8CJF8_CRAVI</name>
<evidence type="ECO:0000259" key="14">
    <source>
        <dbReference type="PROSITE" id="PS50199"/>
    </source>
</evidence>
<keyword evidence="8 11" id="KW-0694">RNA-binding</keyword>
<evidence type="ECO:0000256" key="8">
    <source>
        <dbReference type="ARBA" id="ARBA00022884"/>
    </source>
</evidence>
<dbReference type="PROSITE" id="PS50199">
    <property type="entry name" value="ZF_RANBP2_2"/>
    <property type="match status" value="2"/>
</dbReference>
<dbReference type="Gene3D" id="4.10.1060.10">
    <property type="entry name" value="Zinc finger, RanBP2-type"/>
    <property type="match status" value="2"/>
</dbReference>
<evidence type="ECO:0000313" key="15">
    <source>
        <dbReference type="Proteomes" id="UP000694844"/>
    </source>
</evidence>
<dbReference type="GeneID" id="111119781"/>